<dbReference type="InterPro" id="IPR051681">
    <property type="entry name" value="Ser/Thr_Kinases-Pseudokinases"/>
</dbReference>
<dbReference type="GO" id="GO:0005524">
    <property type="term" value="F:ATP binding"/>
    <property type="evidence" value="ECO:0007669"/>
    <property type="project" value="InterPro"/>
</dbReference>
<comment type="caution">
    <text evidence="3">The sequence shown here is derived from an EMBL/GenBank/DDBJ whole genome shotgun (WGS) entry which is preliminary data.</text>
</comment>
<dbReference type="InterPro" id="IPR008271">
    <property type="entry name" value="Ser/Thr_kinase_AS"/>
</dbReference>
<protein>
    <submittedName>
        <fullName evidence="3">Kinase-like protein</fullName>
    </submittedName>
</protein>
<dbReference type="SMART" id="SM00220">
    <property type="entry name" value="S_TKc"/>
    <property type="match status" value="1"/>
</dbReference>
<accession>A0A9P4J9N6</accession>
<dbReference type="Proteomes" id="UP000799439">
    <property type="component" value="Unassembled WGS sequence"/>
</dbReference>
<dbReference type="Pfam" id="PF00069">
    <property type="entry name" value="Pkinase"/>
    <property type="match status" value="1"/>
</dbReference>
<dbReference type="Gene3D" id="1.10.510.10">
    <property type="entry name" value="Transferase(Phosphotransferase) domain 1"/>
    <property type="match status" value="1"/>
</dbReference>
<dbReference type="PANTHER" id="PTHR44329">
    <property type="entry name" value="SERINE/THREONINE-PROTEIN KINASE TNNI3K-RELATED"/>
    <property type="match status" value="1"/>
</dbReference>
<name>A0A9P4J9N6_9PEZI</name>
<dbReference type="InterPro" id="IPR011009">
    <property type="entry name" value="Kinase-like_dom_sf"/>
</dbReference>
<feature type="compositionally biased region" description="Polar residues" evidence="1">
    <location>
        <begin position="59"/>
        <end position="71"/>
    </location>
</feature>
<dbReference type="OrthoDB" id="1668230at2759"/>
<dbReference type="AlphaFoldDB" id="A0A9P4J9N6"/>
<evidence type="ECO:0000313" key="3">
    <source>
        <dbReference type="EMBL" id="KAF2154983.1"/>
    </source>
</evidence>
<sequence>MASTMSGKQRPAPLQITESGAAQSSKDVVASGYNAQASHTTTSPPTEYDAAMSPPSTPPTRSAHGSFSQLPPKTPTLRPIAGDITFELDGAELLGSGLWSNVYKTEIAIPEPVSLPPAANELMTPPTTPQKSRSNNQSHIYAVKTASRPDAKEVFEEEARLLSYISLDTRSSKYVIPFLGLFNSSTSIVFHCASTTLSSFSLTFNDLASLPTLLQNYTTISTQLISGLSFLHSLHVIHADIKPTNILLDFLPSGPLARYCDFSASTLCPLSPSSPLLLLDPTLPDSPASSAPVSRANSQRKSPAVGGGTWSFMAPEQLASNPLINEPSYSSDVYALGITLLTLLLAGASPFREVEEQNIFLLREAIKCGNPMSFVKNDVGLRPRLKAIEATEEGKRALEGVGLACKKKKVERTTAVGWVAWTEAV</sequence>
<dbReference type="PROSITE" id="PS00108">
    <property type="entry name" value="PROTEIN_KINASE_ST"/>
    <property type="match status" value="1"/>
</dbReference>
<evidence type="ECO:0000256" key="1">
    <source>
        <dbReference type="SAM" id="MobiDB-lite"/>
    </source>
</evidence>
<dbReference type="SUPFAM" id="SSF56112">
    <property type="entry name" value="Protein kinase-like (PK-like)"/>
    <property type="match status" value="1"/>
</dbReference>
<organism evidence="3 4">
    <name type="scientific">Myriangium duriaei CBS 260.36</name>
    <dbReference type="NCBI Taxonomy" id="1168546"/>
    <lineage>
        <taxon>Eukaryota</taxon>
        <taxon>Fungi</taxon>
        <taxon>Dikarya</taxon>
        <taxon>Ascomycota</taxon>
        <taxon>Pezizomycotina</taxon>
        <taxon>Dothideomycetes</taxon>
        <taxon>Dothideomycetidae</taxon>
        <taxon>Myriangiales</taxon>
        <taxon>Myriangiaceae</taxon>
        <taxon>Myriangium</taxon>
    </lineage>
</organism>
<feature type="region of interest" description="Disordered" evidence="1">
    <location>
        <begin position="1"/>
        <end position="78"/>
    </location>
</feature>
<feature type="region of interest" description="Disordered" evidence="1">
    <location>
        <begin position="118"/>
        <end position="137"/>
    </location>
</feature>
<dbReference type="PROSITE" id="PS50011">
    <property type="entry name" value="PROTEIN_KINASE_DOM"/>
    <property type="match status" value="1"/>
</dbReference>
<dbReference type="InterPro" id="IPR000719">
    <property type="entry name" value="Prot_kinase_dom"/>
</dbReference>
<evidence type="ECO:0000313" key="4">
    <source>
        <dbReference type="Proteomes" id="UP000799439"/>
    </source>
</evidence>
<dbReference type="EMBL" id="ML996083">
    <property type="protein sequence ID" value="KAF2154983.1"/>
    <property type="molecule type" value="Genomic_DNA"/>
</dbReference>
<reference evidence="3" key="1">
    <citation type="journal article" date="2020" name="Stud. Mycol.">
        <title>101 Dothideomycetes genomes: a test case for predicting lifestyles and emergence of pathogens.</title>
        <authorList>
            <person name="Haridas S."/>
            <person name="Albert R."/>
            <person name="Binder M."/>
            <person name="Bloem J."/>
            <person name="Labutti K."/>
            <person name="Salamov A."/>
            <person name="Andreopoulos B."/>
            <person name="Baker S."/>
            <person name="Barry K."/>
            <person name="Bills G."/>
            <person name="Bluhm B."/>
            <person name="Cannon C."/>
            <person name="Castanera R."/>
            <person name="Culley D."/>
            <person name="Daum C."/>
            <person name="Ezra D."/>
            <person name="Gonzalez J."/>
            <person name="Henrissat B."/>
            <person name="Kuo A."/>
            <person name="Liang C."/>
            <person name="Lipzen A."/>
            <person name="Lutzoni F."/>
            <person name="Magnuson J."/>
            <person name="Mondo S."/>
            <person name="Nolan M."/>
            <person name="Ohm R."/>
            <person name="Pangilinan J."/>
            <person name="Park H.-J."/>
            <person name="Ramirez L."/>
            <person name="Alfaro M."/>
            <person name="Sun H."/>
            <person name="Tritt A."/>
            <person name="Yoshinaga Y."/>
            <person name="Zwiers L.-H."/>
            <person name="Turgeon B."/>
            <person name="Goodwin S."/>
            <person name="Spatafora J."/>
            <person name="Crous P."/>
            <person name="Grigoriev I."/>
        </authorList>
    </citation>
    <scope>NUCLEOTIDE SEQUENCE</scope>
    <source>
        <strain evidence="3">CBS 260.36</strain>
    </source>
</reference>
<proteinExistence type="predicted"/>
<feature type="compositionally biased region" description="Polar residues" evidence="1">
    <location>
        <begin position="16"/>
        <end position="26"/>
    </location>
</feature>
<keyword evidence="4" id="KW-1185">Reference proteome</keyword>
<keyword evidence="3" id="KW-0418">Kinase</keyword>
<gene>
    <name evidence="3" type="ORF">K461DRAFT_105607</name>
</gene>
<keyword evidence="3" id="KW-0808">Transferase</keyword>
<feature type="compositionally biased region" description="Polar residues" evidence="1">
    <location>
        <begin position="33"/>
        <end position="45"/>
    </location>
</feature>
<evidence type="ECO:0000259" key="2">
    <source>
        <dbReference type="PROSITE" id="PS50011"/>
    </source>
</evidence>
<feature type="domain" description="Protein kinase" evidence="2">
    <location>
        <begin position="88"/>
        <end position="425"/>
    </location>
</feature>
<dbReference type="GO" id="GO:0004674">
    <property type="term" value="F:protein serine/threonine kinase activity"/>
    <property type="evidence" value="ECO:0007669"/>
    <property type="project" value="TreeGrafter"/>
</dbReference>